<proteinExistence type="predicted"/>
<feature type="domain" description="Glutamine amidotransferase" evidence="4">
    <location>
        <begin position="96"/>
        <end position="225"/>
    </location>
</feature>
<dbReference type="GO" id="GO:0005773">
    <property type="term" value="C:vacuole"/>
    <property type="evidence" value="ECO:0000318"/>
    <property type="project" value="GO_Central"/>
</dbReference>
<dbReference type="PANTHER" id="PTHR11315">
    <property type="entry name" value="PROTEASE FAMILY C26 GAMMA-GLUTAMYL HYDROLASE"/>
    <property type="match status" value="1"/>
</dbReference>
<dbReference type="HOGENOM" id="CLU_058704_1_0_1"/>
<keyword evidence="3" id="KW-0812">Transmembrane</keyword>
<keyword evidence="5" id="KW-0315">Glutamine amidotransferase</keyword>
<keyword evidence="7" id="KW-1185">Reference proteome</keyword>
<gene>
    <name evidence="5" type="ordered locus">MTR_2g075790</name>
</gene>
<feature type="active site" evidence="2">
    <location>
        <position position="219"/>
    </location>
</feature>
<comment type="catalytic activity">
    <reaction evidence="2">
        <text>(6S)-5,6,7,8-tetrahydrofolyl-(gamma-L-Glu)(n) + (n-1) H2O = (6S)-5,6,7,8-tetrahydrofolate + (n-1) L-glutamate</text>
        <dbReference type="Rhea" id="RHEA:56784"/>
        <dbReference type="Rhea" id="RHEA-COMP:14738"/>
        <dbReference type="ChEBI" id="CHEBI:15377"/>
        <dbReference type="ChEBI" id="CHEBI:29985"/>
        <dbReference type="ChEBI" id="CHEBI:57453"/>
        <dbReference type="ChEBI" id="CHEBI:141005"/>
        <dbReference type="EC" id="3.4.19.9"/>
    </reaction>
</comment>
<evidence type="ECO:0000256" key="2">
    <source>
        <dbReference type="PROSITE-ProRule" id="PRU00607"/>
    </source>
</evidence>
<feature type="transmembrane region" description="Helical" evidence="3">
    <location>
        <begin position="6"/>
        <end position="24"/>
    </location>
</feature>
<dbReference type="PROSITE" id="PS51273">
    <property type="entry name" value="GATASE_TYPE_1"/>
    <property type="match status" value="1"/>
</dbReference>
<dbReference type="InterPro" id="IPR015527">
    <property type="entry name" value="Pept_C26_g-glut_hydrolase"/>
</dbReference>
<feature type="active site" description="Nucleophile" evidence="1 2">
    <location>
        <position position="111"/>
    </location>
</feature>
<keyword evidence="2" id="KW-0378">Hydrolase</keyword>
<dbReference type="InterPro" id="IPR029062">
    <property type="entry name" value="Class_I_gatase-like"/>
</dbReference>
<dbReference type="GO" id="GO:0046900">
    <property type="term" value="P:tetrahydrofolylpolyglutamate metabolic process"/>
    <property type="evidence" value="ECO:0000318"/>
    <property type="project" value="GO_Central"/>
</dbReference>
<dbReference type="Pfam" id="PF00117">
    <property type="entry name" value="GATase"/>
    <property type="match status" value="1"/>
</dbReference>
<evidence type="ECO:0000256" key="1">
    <source>
        <dbReference type="PIRSR" id="PIRSR615527-1"/>
    </source>
</evidence>
<name>G7ITE3_MEDTR</name>
<dbReference type="EnsemblPlants" id="AES66561">
    <property type="protein sequence ID" value="AES66561"/>
    <property type="gene ID" value="MTR_2g075790"/>
</dbReference>
<evidence type="ECO:0000313" key="5">
    <source>
        <dbReference type="EMBL" id="AES66561.2"/>
    </source>
</evidence>
<evidence type="ECO:0000256" key="3">
    <source>
        <dbReference type="SAM" id="Phobius"/>
    </source>
</evidence>
<dbReference type="EMBL" id="CM001218">
    <property type="protein sequence ID" value="AES66561.2"/>
    <property type="molecule type" value="Genomic_DNA"/>
</dbReference>
<dbReference type="STRING" id="3880.G7ITE3"/>
<dbReference type="PROSITE" id="PS51275">
    <property type="entry name" value="PEPTIDASE_C26_GGH"/>
    <property type="match status" value="1"/>
</dbReference>
<dbReference type="EC" id="3.4.19.9" evidence="2"/>
<dbReference type="Gene3D" id="3.40.50.880">
    <property type="match status" value="2"/>
</dbReference>
<sequence>MLNYAILFLFYIAIFHCFLFTISCPPPNPNLYYQPVIGILSHPGDGTSGRHSNATGASFIHASYVKFVEAAGARVVPLIYNEPEEKILKVSEKATLPKNDAGDHFPLYAICLGFELISVIISEDKNILEEFKAKNQASTLQFVENASIEGTVFERFPPELLKKLSTDCLVMQNHVVTRHIPNKVSSFFEILTTCNDEEDKVYVSTVRSRNYPVTGFQWHPEVIKKVLYTIEARKSLNRPVAQELYDNLIYNIVQLFMQKKG</sequence>
<accession>G7ITE3</accession>
<reference evidence="6" key="3">
    <citation type="submission" date="2015-04" db="UniProtKB">
        <authorList>
            <consortium name="EnsemblPlants"/>
        </authorList>
    </citation>
    <scope>IDENTIFICATION</scope>
    <source>
        <strain evidence="6">cv. Jemalong A17</strain>
    </source>
</reference>
<dbReference type="InterPro" id="IPR017926">
    <property type="entry name" value="GATASE"/>
</dbReference>
<reference evidence="5 7" key="1">
    <citation type="journal article" date="2011" name="Nature">
        <title>The Medicago genome provides insight into the evolution of rhizobial symbioses.</title>
        <authorList>
            <person name="Young N.D."/>
            <person name="Debelle F."/>
            <person name="Oldroyd G.E."/>
            <person name="Geurts R."/>
            <person name="Cannon S.B."/>
            <person name="Udvardi M.K."/>
            <person name="Benedito V.A."/>
            <person name="Mayer K.F."/>
            <person name="Gouzy J."/>
            <person name="Schoof H."/>
            <person name="Van de Peer Y."/>
            <person name="Proost S."/>
            <person name="Cook D.R."/>
            <person name="Meyers B.C."/>
            <person name="Spannagl M."/>
            <person name="Cheung F."/>
            <person name="De Mita S."/>
            <person name="Krishnakumar V."/>
            <person name="Gundlach H."/>
            <person name="Zhou S."/>
            <person name="Mudge J."/>
            <person name="Bharti A.K."/>
            <person name="Murray J.D."/>
            <person name="Naoumkina M.A."/>
            <person name="Rosen B."/>
            <person name="Silverstein K.A."/>
            <person name="Tang H."/>
            <person name="Rombauts S."/>
            <person name="Zhao P.X."/>
            <person name="Zhou P."/>
            <person name="Barbe V."/>
            <person name="Bardou P."/>
            <person name="Bechner M."/>
            <person name="Bellec A."/>
            <person name="Berger A."/>
            <person name="Berges H."/>
            <person name="Bidwell S."/>
            <person name="Bisseling T."/>
            <person name="Choisne N."/>
            <person name="Couloux A."/>
            <person name="Denny R."/>
            <person name="Deshpande S."/>
            <person name="Dai X."/>
            <person name="Doyle J.J."/>
            <person name="Dudez A.M."/>
            <person name="Farmer A.D."/>
            <person name="Fouteau S."/>
            <person name="Franken C."/>
            <person name="Gibelin C."/>
            <person name="Gish J."/>
            <person name="Goldstein S."/>
            <person name="Gonzalez A.J."/>
            <person name="Green P.J."/>
            <person name="Hallab A."/>
            <person name="Hartog M."/>
            <person name="Hua A."/>
            <person name="Humphray S.J."/>
            <person name="Jeong D.H."/>
            <person name="Jing Y."/>
            <person name="Jocker A."/>
            <person name="Kenton S.M."/>
            <person name="Kim D.J."/>
            <person name="Klee K."/>
            <person name="Lai H."/>
            <person name="Lang C."/>
            <person name="Lin S."/>
            <person name="Macmil S.L."/>
            <person name="Magdelenat G."/>
            <person name="Matthews L."/>
            <person name="McCorrison J."/>
            <person name="Monaghan E.L."/>
            <person name="Mun J.H."/>
            <person name="Najar F.Z."/>
            <person name="Nicholson C."/>
            <person name="Noirot C."/>
            <person name="O'Bleness M."/>
            <person name="Paule C.R."/>
            <person name="Poulain J."/>
            <person name="Prion F."/>
            <person name="Qin B."/>
            <person name="Qu C."/>
            <person name="Retzel E.F."/>
            <person name="Riddle C."/>
            <person name="Sallet E."/>
            <person name="Samain S."/>
            <person name="Samson N."/>
            <person name="Sanders I."/>
            <person name="Saurat O."/>
            <person name="Scarpelli C."/>
            <person name="Schiex T."/>
            <person name="Segurens B."/>
            <person name="Severin A.J."/>
            <person name="Sherrier D.J."/>
            <person name="Shi R."/>
            <person name="Sims S."/>
            <person name="Singer S.R."/>
            <person name="Sinharoy S."/>
            <person name="Sterck L."/>
            <person name="Viollet A."/>
            <person name="Wang B.B."/>
            <person name="Wang K."/>
            <person name="Wang M."/>
            <person name="Wang X."/>
            <person name="Warfsmann J."/>
            <person name="Weissenbach J."/>
            <person name="White D.D."/>
            <person name="White J.D."/>
            <person name="Wiley G.B."/>
            <person name="Wincker P."/>
            <person name="Xing Y."/>
            <person name="Yang L."/>
            <person name="Yao Z."/>
            <person name="Ying F."/>
            <person name="Zhai J."/>
            <person name="Zhou L."/>
            <person name="Zuber A."/>
            <person name="Denarie J."/>
            <person name="Dixon R.A."/>
            <person name="May G.D."/>
            <person name="Schwartz D.C."/>
            <person name="Rogers J."/>
            <person name="Quetier F."/>
            <person name="Town C.D."/>
            <person name="Roe B.A."/>
        </authorList>
    </citation>
    <scope>NUCLEOTIDE SEQUENCE [LARGE SCALE GENOMIC DNA]</scope>
    <source>
        <strain evidence="5">A17</strain>
        <strain evidence="6 7">cv. Jemalong A17</strain>
    </source>
</reference>
<dbReference type="PaxDb" id="3880-AES66561"/>
<feature type="active site" description="Proton donor" evidence="1">
    <location>
        <position position="219"/>
    </location>
</feature>
<evidence type="ECO:0000313" key="7">
    <source>
        <dbReference type="Proteomes" id="UP000002051"/>
    </source>
</evidence>
<dbReference type="PANTHER" id="PTHR11315:SF0">
    <property type="entry name" value="FOLATE GAMMA-GLUTAMYL HYDROLASE"/>
    <property type="match status" value="1"/>
</dbReference>
<organism evidence="5 7">
    <name type="scientific">Medicago truncatula</name>
    <name type="common">Barrel medic</name>
    <name type="synonym">Medicago tribuloides</name>
    <dbReference type="NCBI Taxonomy" id="3880"/>
    <lineage>
        <taxon>Eukaryota</taxon>
        <taxon>Viridiplantae</taxon>
        <taxon>Streptophyta</taxon>
        <taxon>Embryophyta</taxon>
        <taxon>Tracheophyta</taxon>
        <taxon>Spermatophyta</taxon>
        <taxon>Magnoliopsida</taxon>
        <taxon>eudicotyledons</taxon>
        <taxon>Gunneridae</taxon>
        <taxon>Pentapetalae</taxon>
        <taxon>rosids</taxon>
        <taxon>fabids</taxon>
        <taxon>Fabales</taxon>
        <taxon>Fabaceae</taxon>
        <taxon>Papilionoideae</taxon>
        <taxon>50 kb inversion clade</taxon>
        <taxon>NPAAA clade</taxon>
        <taxon>Hologalegina</taxon>
        <taxon>IRL clade</taxon>
        <taxon>Trifolieae</taxon>
        <taxon>Medicago</taxon>
    </lineage>
</organism>
<dbReference type="GO" id="GO:0034722">
    <property type="term" value="F:gamma-glutamyl-peptidase activity"/>
    <property type="evidence" value="ECO:0000318"/>
    <property type="project" value="GO_Central"/>
</dbReference>
<keyword evidence="3" id="KW-1133">Transmembrane helix</keyword>
<dbReference type="SUPFAM" id="SSF52317">
    <property type="entry name" value="Class I glutamine amidotransferase-like"/>
    <property type="match status" value="1"/>
</dbReference>
<accession>A0A0C3V5C1</accession>
<evidence type="ECO:0000259" key="4">
    <source>
        <dbReference type="Pfam" id="PF00117"/>
    </source>
</evidence>
<dbReference type="Proteomes" id="UP000002051">
    <property type="component" value="Chromosome 2"/>
</dbReference>
<protein>
    <recommendedName>
        <fullName evidence="2">folate gamma-glutamyl hydrolase</fullName>
        <ecNumber evidence="2">3.4.19.9</ecNumber>
    </recommendedName>
</protein>
<dbReference type="eggNOG" id="KOG1559">
    <property type="taxonomic scope" value="Eukaryota"/>
</dbReference>
<evidence type="ECO:0000313" key="6">
    <source>
        <dbReference type="EnsemblPlants" id="AES66561"/>
    </source>
</evidence>
<keyword evidence="3" id="KW-0472">Membrane</keyword>
<dbReference type="AlphaFoldDB" id="G7ITE3"/>
<reference evidence="5 7" key="2">
    <citation type="journal article" date="2014" name="BMC Genomics">
        <title>An improved genome release (version Mt4.0) for the model legume Medicago truncatula.</title>
        <authorList>
            <person name="Tang H."/>
            <person name="Krishnakumar V."/>
            <person name="Bidwell S."/>
            <person name="Rosen B."/>
            <person name="Chan A."/>
            <person name="Zhou S."/>
            <person name="Gentzbittel L."/>
            <person name="Childs K.L."/>
            <person name="Yandell M."/>
            <person name="Gundlach H."/>
            <person name="Mayer K.F."/>
            <person name="Schwartz D.C."/>
            <person name="Town C.D."/>
        </authorList>
    </citation>
    <scope>GENOME REANNOTATION</scope>
    <source>
        <strain evidence="5">A17</strain>
        <strain evidence="6 7">cv. Jemalong A17</strain>
    </source>
</reference>